<dbReference type="Pfam" id="PF14852">
    <property type="entry name" value="Fis1_TPR_N"/>
    <property type="match status" value="1"/>
</dbReference>
<dbReference type="GO" id="GO:0000266">
    <property type="term" value="P:mitochondrial fission"/>
    <property type="evidence" value="ECO:0007669"/>
    <property type="project" value="UniProtKB-UniRule"/>
</dbReference>
<name>A0A397TDD0_9GLOM</name>
<gene>
    <name evidence="11" type="ORF">C1645_689412</name>
</gene>
<dbReference type="InterPro" id="IPR028061">
    <property type="entry name" value="Fis1_TPR_C"/>
</dbReference>
<evidence type="ECO:0000256" key="10">
    <source>
        <dbReference type="SAM" id="Phobius"/>
    </source>
</evidence>
<comment type="subcellular location">
    <subcellularLocation>
        <location evidence="1">Mitochondrion outer membrane</location>
        <topology evidence="1">Single-pass membrane protein</topology>
    </subcellularLocation>
</comment>
<dbReference type="PANTHER" id="PTHR13247">
    <property type="entry name" value="TETRATRICOPEPTIDE REPEAT PROTEIN 11 TPR REPEAT PROTEIN 11"/>
    <property type="match status" value="1"/>
</dbReference>
<keyword evidence="8 9" id="KW-0472">Membrane</keyword>
<comment type="function">
    <text evidence="9">Has a role in mitochondrial fission.</text>
</comment>
<dbReference type="GO" id="GO:0016559">
    <property type="term" value="P:peroxisome fission"/>
    <property type="evidence" value="ECO:0007669"/>
    <property type="project" value="TreeGrafter"/>
</dbReference>
<dbReference type="Gene3D" id="1.25.40.10">
    <property type="entry name" value="Tetratricopeptide repeat domain"/>
    <property type="match status" value="1"/>
</dbReference>
<accession>A0A397TDD0</accession>
<comment type="similarity">
    <text evidence="2 9">Belongs to the FIS1 family.</text>
</comment>
<dbReference type="STRING" id="658196.A0A397TDD0"/>
<reference evidence="11 12" key="1">
    <citation type="submission" date="2018-06" db="EMBL/GenBank/DDBJ databases">
        <title>Comparative genomics reveals the genomic features of Rhizophagus irregularis, R. cerebriforme, R. diaphanum and Gigaspora rosea, and their symbiotic lifestyle signature.</title>
        <authorList>
            <person name="Morin E."/>
            <person name="San Clemente H."/>
            <person name="Chen E.C.H."/>
            <person name="De La Providencia I."/>
            <person name="Hainaut M."/>
            <person name="Kuo A."/>
            <person name="Kohler A."/>
            <person name="Murat C."/>
            <person name="Tang N."/>
            <person name="Roy S."/>
            <person name="Loubradou J."/>
            <person name="Henrissat B."/>
            <person name="Grigoriev I.V."/>
            <person name="Corradi N."/>
            <person name="Roux C."/>
            <person name="Martin F.M."/>
        </authorList>
    </citation>
    <scope>NUCLEOTIDE SEQUENCE [LARGE SCALE GENOMIC DNA]</scope>
    <source>
        <strain evidence="11 12">DAOM 227022</strain>
    </source>
</reference>
<dbReference type="PANTHER" id="PTHR13247:SF0">
    <property type="entry name" value="MITOCHONDRIAL FISSION 1 PROTEIN"/>
    <property type="match status" value="1"/>
</dbReference>
<protein>
    <recommendedName>
        <fullName evidence="3 9">Mitochondrial fission 1 protein</fullName>
    </recommendedName>
</protein>
<dbReference type="InterPro" id="IPR016543">
    <property type="entry name" value="Fis1"/>
</dbReference>
<evidence type="ECO:0000256" key="3">
    <source>
        <dbReference type="ARBA" id="ARBA00014314"/>
    </source>
</evidence>
<evidence type="ECO:0000256" key="9">
    <source>
        <dbReference type="PIRNR" id="PIRNR008835"/>
    </source>
</evidence>
<evidence type="ECO:0000313" key="11">
    <source>
        <dbReference type="EMBL" id="RIA94966.1"/>
    </source>
</evidence>
<organism evidence="11 12">
    <name type="scientific">Glomus cerebriforme</name>
    <dbReference type="NCBI Taxonomy" id="658196"/>
    <lineage>
        <taxon>Eukaryota</taxon>
        <taxon>Fungi</taxon>
        <taxon>Fungi incertae sedis</taxon>
        <taxon>Mucoromycota</taxon>
        <taxon>Glomeromycotina</taxon>
        <taxon>Glomeromycetes</taxon>
        <taxon>Glomerales</taxon>
        <taxon>Glomeraceae</taxon>
        <taxon>Glomus</taxon>
    </lineage>
</organism>
<dbReference type="OrthoDB" id="421154at2759"/>
<evidence type="ECO:0000256" key="2">
    <source>
        <dbReference type="ARBA" id="ARBA00008937"/>
    </source>
</evidence>
<dbReference type="Pfam" id="PF14853">
    <property type="entry name" value="Fis1_TPR_C"/>
    <property type="match status" value="1"/>
</dbReference>
<dbReference type="InterPro" id="IPR033745">
    <property type="entry name" value="Fis1_cytosol"/>
</dbReference>
<comment type="domain">
    <text evidence="9">The C-terminus is required for mitochondrial localization, while the N-terminus is necessary for mitochondrial fission.</text>
</comment>
<dbReference type="Proteomes" id="UP000265703">
    <property type="component" value="Unassembled WGS sequence"/>
</dbReference>
<feature type="transmembrane region" description="Helical" evidence="10">
    <location>
        <begin position="129"/>
        <end position="150"/>
    </location>
</feature>
<evidence type="ECO:0000256" key="5">
    <source>
        <dbReference type="ARBA" id="ARBA00022787"/>
    </source>
</evidence>
<evidence type="ECO:0000256" key="1">
    <source>
        <dbReference type="ARBA" id="ARBA00004572"/>
    </source>
</evidence>
<dbReference type="InterPro" id="IPR011990">
    <property type="entry name" value="TPR-like_helical_dom_sf"/>
</dbReference>
<proteinExistence type="inferred from homology"/>
<dbReference type="EMBL" id="QKYT01000070">
    <property type="protein sequence ID" value="RIA94966.1"/>
    <property type="molecule type" value="Genomic_DNA"/>
</dbReference>
<dbReference type="PIRSF" id="PIRSF008835">
    <property type="entry name" value="TPR_repeat_11_Fis1"/>
    <property type="match status" value="1"/>
</dbReference>
<dbReference type="CDD" id="cd12212">
    <property type="entry name" value="Fis1"/>
    <property type="match status" value="1"/>
</dbReference>
<dbReference type="InterPro" id="IPR028058">
    <property type="entry name" value="Fis1_TPR_N"/>
</dbReference>
<evidence type="ECO:0000313" key="12">
    <source>
        <dbReference type="Proteomes" id="UP000265703"/>
    </source>
</evidence>
<keyword evidence="6 10" id="KW-1133">Transmembrane helix</keyword>
<dbReference type="GO" id="GO:0000422">
    <property type="term" value="P:autophagy of mitochondrion"/>
    <property type="evidence" value="ECO:0007669"/>
    <property type="project" value="TreeGrafter"/>
</dbReference>
<dbReference type="SUPFAM" id="SSF48452">
    <property type="entry name" value="TPR-like"/>
    <property type="match status" value="1"/>
</dbReference>
<dbReference type="GO" id="GO:0005741">
    <property type="term" value="C:mitochondrial outer membrane"/>
    <property type="evidence" value="ECO:0007669"/>
    <property type="project" value="UniProtKB-SubCell"/>
</dbReference>
<evidence type="ECO:0000256" key="8">
    <source>
        <dbReference type="ARBA" id="ARBA00023136"/>
    </source>
</evidence>
<keyword evidence="4 10" id="KW-0812">Transmembrane</keyword>
<comment type="caution">
    <text evidence="11">The sequence shown here is derived from an EMBL/GenBank/DDBJ whole genome shotgun (WGS) entry which is preliminary data.</text>
</comment>
<evidence type="ECO:0000256" key="4">
    <source>
        <dbReference type="ARBA" id="ARBA00022692"/>
    </source>
</evidence>
<evidence type="ECO:0000256" key="6">
    <source>
        <dbReference type="ARBA" id="ARBA00022989"/>
    </source>
</evidence>
<dbReference type="GO" id="GO:0005778">
    <property type="term" value="C:peroxisomal membrane"/>
    <property type="evidence" value="ECO:0007669"/>
    <property type="project" value="TreeGrafter"/>
</dbReference>
<keyword evidence="7 9" id="KW-0496">Mitochondrion</keyword>
<dbReference type="AlphaFoldDB" id="A0A397TDD0"/>
<evidence type="ECO:0000256" key="7">
    <source>
        <dbReference type="ARBA" id="ARBA00023128"/>
    </source>
</evidence>
<keyword evidence="12" id="KW-1185">Reference proteome</keyword>
<keyword evidence="5 9" id="KW-1000">Mitochondrion outer membrane</keyword>
<sequence>MSDLPYAADAEAPLSTEELNVLRKQYEHESEKTNGDVTTQTKFNYAWGLIKSRRSTDQQFGLKLLSEIYNDIPERRRECLYYLALGNFKLGEYTKAKLYNDKLIENEPRNLQAQSLKDLIEKKLKSEGLMGMIITSGIVAVGALIVGSYFKNSSKK</sequence>